<evidence type="ECO:0000313" key="3">
    <source>
        <dbReference type="EMBL" id="KAJ7611248.1"/>
    </source>
</evidence>
<organism evidence="3 4">
    <name type="scientific">Roridomyces roridus</name>
    <dbReference type="NCBI Taxonomy" id="1738132"/>
    <lineage>
        <taxon>Eukaryota</taxon>
        <taxon>Fungi</taxon>
        <taxon>Dikarya</taxon>
        <taxon>Basidiomycota</taxon>
        <taxon>Agaricomycotina</taxon>
        <taxon>Agaricomycetes</taxon>
        <taxon>Agaricomycetidae</taxon>
        <taxon>Agaricales</taxon>
        <taxon>Marasmiineae</taxon>
        <taxon>Mycenaceae</taxon>
        <taxon>Roridomyces</taxon>
    </lineage>
</organism>
<evidence type="ECO:0000313" key="4">
    <source>
        <dbReference type="Proteomes" id="UP001221142"/>
    </source>
</evidence>
<keyword evidence="1" id="KW-0732">Signal</keyword>
<keyword evidence="4" id="KW-1185">Reference proteome</keyword>
<feature type="chain" id="PRO_5041936026" description="AB hydrolase-1 domain-containing protein" evidence="1">
    <location>
        <begin position="21"/>
        <end position="383"/>
    </location>
</feature>
<dbReference type="EMBL" id="JARKIF010000033">
    <property type="protein sequence ID" value="KAJ7611248.1"/>
    <property type="molecule type" value="Genomic_DNA"/>
</dbReference>
<proteinExistence type="predicted"/>
<dbReference type="Proteomes" id="UP001221142">
    <property type="component" value="Unassembled WGS sequence"/>
</dbReference>
<dbReference type="AlphaFoldDB" id="A0AAD7B5F8"/>
<evidence type="ECO:0000256" key="1">
    <source>
        <dbReference type="SAM" id="SignalP"/>
    </source>
</evidence>
<gene>
    <name evidence="3" type="ORF">FB45DRAFT_804041</name>
</gene>
<accession>A0AAD7B5F8</accession>
<dbReference type="Pfam" id="PF12697">
    <property type="entry name" value="Abhydrolase_6"/>
    <property type="match status" value="1"/>
</dbReference>
<name>A0AAD7B5F8_9AGAR</name>
<dbReference type="SUPFAM" id="SSF53474">
    <property type="entry name" value="alpha/beta-Hydrolases"/>
    <property type="match status" value="1"/>
</dbReference>
<reference evidence="3" key="1">
    <citation type="submission" date="2023-03" db="EMBL/GenBank/DDBJ databases">
        <title>Massive genome expansion in bonnet fungi (Mycena s.s.) driven by repeated elements and novel gene families across ecological guilds.</title>
        <authorList>
            <consortium name="Lawrence Berkeley National Laboratory"/>
            <person name="Harder C.B."/>
            <person name="Miyauchi S."/>
            <person name="Viragh M."/>
            <person name="Kuo A."/>
            <person name="Thoen E."/>
            <person name="Andreopoulos B."/>
            <person name="Lu D."/>
            <person name="Skrede I."/>
            <person name="Drula E."/>
            <person name="Henrissat B."/>
            <person name="Morin E."/>
            <person name="Kohler A."/>
            <person name="Barry K."/>
            <person name="LaButti K."/>
            <person name="Morin E."/>
            <person name="Salamov A."/>
            <person name="Lipzen A."/>
            <person name="Mereny Z."/>
            <person name="Hegedus B."/>
            <person name="Baldrian P."/>
            <person name="Stursova M."/>
            <person name="Weitz H."/>
            <person name="Taylor A."/>
            <person name="Grigoriev I.V."/>
            <person name="Nagy L.G."/>
            <person name="Martin F."/>
            <person name="Kauserud H."/>
        </authorList>
    </citation>
    <scope>NUCLEOTIDE SEQUENCE</scope>
    <source>
        <strain evidence="3">9284</strain>
    </source>
</reference>
<comment type="caution">
    <text evidence="3">The sequence shown here is derived from an EMBL/GenBank/DDBJ whole genome shotgun (WGS) entry which is preliminary data.</text>
</comment>
<feature type="signal peptide" evidence="1">
    <location>
        <begin position="1"/>
        <end position="20"/>
    </location>
</feature>
<dbReference type="Gene3D" id="3.40.50.1820">
    <property type="entry name" value="alpha/beta hydrolase"/>
    <property type="match status" value="1"/>
</dbReference>
<protein>
    <recommendedName>
        <fullName evidence="2">AB hydrolase-1 domain-containing protein</fullName>
    </recommendedName>
</protein>
<dbReference type="InterPro" id="IPR000073">
    <property type="entry name" value="AB_hydrolase_1"/>
</dbReference>
<evidence type="ECO:0000259" key="2">
    <source>
        <dbReference type="Pfam" id="PF12697"/>
    </source>
</evidence>
<dbReference type="InterPro" id="IPR029058">
    <property type="entry name" value="AB_hydrolase_fold"/>
</dbReference>
<sequence>MLFSALVLLSYLSDLHIVSGSSCACSHVTIPVHVDALVPTDPTDAFAGLQINASSVFQVNTDAFVPTDPTEVSPDLRRVNETYDIAGTFCRPDVPSPQNADVIQLLVHGFTYSSEYWSPSVAEFRNYSYAAFSCERGFASLAIDQLGVGLSSRPSDPSDVQFPTSAAAISEVARHLKSASILPGVPPFKKIIGIGHSVGSALLTFNSIVEGTRSVFDGLILTALLSVQPGTSFNIPLVGITAQEANPDRWGSLHPGYFTTENRSLFYPPNAHSYSPRMIIHDNFTKDLGSISIAMQLPTTSLEAEYTGAVAKVIGSEDRSFCVGTGRCDDVVALRAAEGALWPAAKSFDLVVAQGSGHDMNLDFFAREAFATLVEFVERFSRL</sequence>
<feature type="domain" description="AB hydrolase-1" evidence="2">
    <location>
        <begin position="105"/>
        <end position="363"/>
    </location>
</feature>